<feature type="transmembrane region" description="Helical" evidence="5">
    <location>
        <begin position="12"/>
        <end position="34"/>
    </location>
</feature>
<keyword evidence="3 5" id="KW-0472">Membrane</keyword>
<dbReference type="Proteomes" id="UP000054498">
    <property type="component" value="Unassembled WGS sequence"/>
</dbReference>
<keyword evidence="7" id="KW-1185">Reference proteome</keyword>
<dbReference type="KEGG" id="mng:MNEG_3865"/>
<name>A0A0D2K062_9CHLO</name>
<feature type="compositionally biased region" description="Gly residues" evidence="4">
    <location>
        <begin position="379"/>
        <end position="401"/>
    </location>
</feature>
<feature type="transmembrane region" description="Helical" evidence="5">
    <location>
        <begin position="243"/>
        <end position="265"/>
    </location>
</feature>
<feature type="compositionally biased region" description="Low complexity" evidence="4">
    <location>
        <begin position="402"/>
        <end position="412"/>
    </location>
</feature>
<feature type="region of interest" description="Disordered" evidence="4">
    <location>
        <begin position="143"/>
        <end position="164"/>
    </location>
</feature>
<accession>A0A0D2K062</accession>
<reference evidence="6 7" key="1">
    <citation type="journal article" date="2013" name="BMC Genomics">
        <title>Reconstruction of the lipid metabolism for the microalga Monoraphidium neglectum from its genome sequence reveals characteristics suitable for biofuel production.</title>
        <authorList>
            <person name="Bogen C."/>
            <person name="Al-Dilaimi A."/>
            <person name="Albersmeier A."/>
            <person name="Wichmann J."/>
            <person name="Grundmann M."/>
            <person name="Rupp O."/>
            <person name="Lauersen K.J."/>
            <person name="Blifernez-Klassen O."/>
            <person name="Kalinowski J."/>
            <person name="Goesmann A."/>
            <person name="Mussgnug J.H."/>
            <person name="Kruse O."/>
        </authorList>
    </citation>
    <scope>NUCLEOTIDE SEQUENCE [LARGE SCALE GENOMIC DNA]</scope>
    <source>
        <strain evidence="6 7">SAG 48.87</strain>
    </source>
</reference>
<feature type="transmembrane region" description="Helical" evidence="5">
    <location>
        <begin position="305"/>
        <end position="326"/>
    </location>
</feature>
<feature type="transmembrane region" description="Helical" evidence="5">
    <location>
        <begin position="271"/>
        <end position="293"/>
    </location>
</feature>
<dbReference type="Gene3D" id="1.20.1250.20">
    <property type="entry name" value="MFS general substrate transporter like domains"/>
    <property type="match status" value="1"/>
</dbReference>
<sequence>MVFVASQTTLLGVVLVFGASALTWNVVNTAGNVLCLSQSPEGHSSLMINLVNALFGVGALCAPLLAELCISLWGSTLAAYPATAALTAASGLVFLLLPSPQTPVAAAAAASSAADGAGAAAEAGEGARQPLLAAADGGAQGGAAAAGGKRGGDGGSWGAGPGGGDPWSPWGPLARVLWPAAAFVFLSVGLEVAFGGWTTVYATRWLGQSEADGHALTSAYWGAFTAGRVAAAAAAAALSPSALLLASMPLALAGGAAAIALPPAALAGAPATAAVVLVGLGVSTGFANLLALLEAYSPINGSVTGLLSGFAGAGTMLMPLAIALLAKSTPLGYSGLMWTTLVAMLLQFVCLLPIMTGAGAHKSGVLVRAHDVSIPPSEAGGGGGGGSGEGGDTEEGLGGAAPGAAIAAASRR</sequence>
<protein>
    <recommendedName>
        <fullName evidence="8">Major facilitator superfamily (MFS) profile domain-containing protein</fullName>
    </recommendedName>
</protein>
<feature type="region of interest" description="Disordered" evidence="4">
    <location>
        <begin position="376"/>
        <end position="412"/>
    </location>
</feature>
<organism evidence="6 7">
    <name type="scientific">Monoraphidium neglectum</name>
    <dbReference type="NCBI Taxonomy" id="145388"/>
    <lineage>
        <taxon>Eukaryota</taxon>
        <taxon>Viridiplantae</taxon>
        <taxon>Chlorophyta</taxon>
        <taxon>core chlorophytes</taxon>
        <taxon>Chlorophyceae</taxon>
        <taxon>CS clade</taxon>
        <taxon>Sphaeropleales</taxon>
        <taxon>Selenastraceae</taxon>
        <taxon>Monoraphidium</taxon>
    </lineage>
</organism>
<evidence type="ECO:0000256" key="3">
    <source>
        <dbReference type="ARBA" id="ARBA00023136"/>
    </source>
</evidence>
<feature type="transmembrane region" description="Helical" evidence="5">
    <location>
        <begin position="176"/>
        <end position="198"/>
    </location>
</feature>
<dbReference type="PANTHER" id="PTHR23121:SF9">
    <property type="entry name" value="SODIUM-DEPENDENT GLUCOSE TRANSPORTER 1"/>
    <property type="match status" value="1"/>
</dbReference>
<dbReference type="GeneID" id="25736743"/>
<dbReference type="OrthoDB" id="545299at2759"/>
<keyword evidence="2 5" id="KW-1133">Transmembrane helix</keyword>
<dbReference type="PANTHER" id="PTHR23121">
    <property type="entry name" value="SODIUM-DEPENDENT GLUCOSE TRANSPORTER 1"/>
    <property type="match status" value="1"/>
</dbReference>
<feature type="transmembrane region" description="Helical" evidence="5">
    <location>
        <begin position="78"/>
        <end position="97"/>
    </location>
</feature>
<evidence type="ECO:0000313" key="6">
    <source>
        <dbReference type="EMBL" id="KIZ04088.1"/>
    </source>
</evidence>
<feature type="transmembrane region" description="Helical" evidence="5">
    <location>
        <begin position="332"/>
        <end position="354"/>
    </location>
</feature>
<evidence type="ECO:0008006" key="8">
    <source>
        <dbReference type="Google" id="ProtNLM"/>
    </source>
</evidence>
<dbReference type="RefSeq" id="XP_013903107.1">
    <property type="nucleotide sequence ID" value="XM_014047653.1"/>
</dbReference>
<feature type="transmembrane region" description="Helical" evidence="5">
    <location>
        <begin position="46"/>
        <end position="66"/>
    </location>
</feature>
<evidence type="ECO:0000256" key="1">
    <source>
        <dbReference type="ARBA" id="ARBA00022692"/>
    </source>
</evidence>
<dbReference type="AlphaFoldDB" id="A0A0D2K062"/>
<dbReference type="InterPro" id="IPR036259">
    <property type="entry name" value="MFS_trans_sf"/>
</dbReference>
<keyword evidence="1 5" id="KW-0812">Transmembrane</keyword>
<proteinExistence type="predicted"/>
<evidence type="ECO:0000256" key="5">
    <source>
        <dbReference type="SAM" id="Phobius"/>
    </source>
</evidence>
<evidence type="ECO:0000313" key="7">
    <source>
        <dbReference type="Proteomes" id="UP000054498"/>
    </source>
</evidence>
<dbReference type="EMBL" id="KK100727">
    <property type="protein sequence ID" value="KIZ04088.1"/>
    <property type="molecule type" value="Genomic_DNA"/>
</dbReference>
<gene>
    <name evidence="6" type="ORF">MNEG_3865</name>
</gene>
<evidence type="ECO:0000256" key="2">
    <source>
        <dbReference type="ARBA" id="ARBA00022989"/>
    </source>
</evidence>
<dbReference type="SUPFAM" id="SSF103473">
    <property type="entry name" value="MFS general substrate transporter"/>
    <property type="match status" value="1"/>
</dbReference>
<evidence type="ECO:0000256" key="4">
    <source>
        <dbReference type="SAM" id="MobiDB-lite"/>
    </source>
</evidence>